<proteinExistence type="predicted"/>
<dbReference type="VEuPathDB" id="FungiDB:PV09_05395"/>
<feature type="transmembrane region" description="Helical" evidence="2">
    <location>
        <begin position="196"/>
        <end position="218"/>
    </location>
</feature>
<keyword evidence="5" id="KW-1185">Reference proteome</keyword>
<organism evidence="4 5">
    <name type="scientific">Verruconis gallopava</name>
    <dbReference type="NCBI Taxonomy" id="253628"/>
    <lineage>
        <taxon>Eukaryota</taxon>
        <taxon>Fungi</taxon>
        <taxon>Dikarya</taxon>
        <taxon>Ascomycota</taxon>
        <taxon>Pezizomycotina</taxon>
        <taxon>Dothideomycetes</taxon>
        <taxon>Pleosporomycetidae</taxon>
        <taxon>Venturiales</taxon>
        <taxon>Sympoventuriaceae</taxon>
        <taxon>Verruconis</taxon>
    </lineage>
</organism>
<evidence type="ECO:0000256" key="2">
    <source>
        <dbReference type="SAM" id="Phobius"/>
    </source>
</evidence>
<dbReference type="Proteomes" id="UP000053259">
    <property type="component" value="Unassembled WGS sequence"/>
</dbReference>
<dbReference type="HOGENOM" id="CLU_1103180_0_0_1"/>
<evidence type="ECO:0008006" key="6">
    <source>
        <dbReference type="Google" id="ProtNLM"/>
    </source>
</evidence>
<dbReference type="AlphaFoldDB" id="A0A0D1YRE1"/>
<protein>
    <recommendedName>
        <fullName evidence="6">Mid2 domain-containing protein</fullName>
    </recommendedName>
</protein>
<evidence type="ECO:0000313" key="4">
    <source>
        <dbReference type="EMBL" id="KIW03167.1"/>
    </source>
</evidence>
<evidence type="ECO:0000256" key="3">
    <source>
        <dbReference type="SAM" id="SignalP"/>
    </source>
</evidence>
<sequence>MALARPSLHLTLYILAFLCIRGSNCNCFLPNGTDVNRLFDLDGDVWVPCSTAGDDSMCCRTNVTKGADTCVSNGLCHSNGGPMLWRESCTDPTWTSPACLQLCVAAGRKVQNSTSARWPNGTSFQDANVAVTECNDGSFCCNRGNTDCCAKGNGLFVVDGKVQSSTGTPTASLPNASSTPKGSDASHVGGRTGGNVGAIAGGVVGGIIALVAVVGGVVHRLRRRKGAAAPLNSEMTHELNSTQRLEASGEGLETYKYAKHGAVTPQQQQGLVEVPGIHEIDNSSEI</sequence>
<keyword evidence="2" id="KW-0812">Transmembrane</keyword>
<dbReference type="EMBL" id="KN847545">
    <property type="protein sequence ID" value="KIW03167.1"/>
    <property type="molecule type" value="Genomic_DNA"/>
</dbReference>
<feature type="signal peptide" evidence="3">
    <location>
        <begin position="1"/>
        <end position="25"/>
    </location>
</feature>
<name>A0A0D1YRE1_9PEZI</name>
<dbReference type="OrthoDB" id="5215637at2759"/>
<feature type="compositionally biased region" description="Polar residues" evidence="1">
    <location>
        <begin position="166"/>
        <end position="181"/>
    </location>
</feature>
<keyword evidence="3" id="KW-0732">Signal</keyword>
<dbReference type="InParanoid" id="A0A0D1YRE1"/>
<evidence type="ECO:0000313" key="5">
    <source>
        <dbReference type="Proteomes" id="UP000053259"/>
    </source>
</evidence>
<dbReference type="GeneID" id="27313368"/>
<feature type="region of interest" description="Disordered" evidence="1">
    <location>
        <begin position="166"/>
        <end position="189"/>
    </location>
</feature>
<dbReference type="STRING" id="253628.A0A0D1YRE1"/>
<reference evidence="4 5" key="1">
    <citation type="submission" date="2015-01" db="EMBL/GenBank/DDBJ databases">
        <title>The Genome Sequence of Ochroconis gallopava CBS43764.</title>
        <authorList>
            <consortium name="The Broad Institute Genomics Platform"/>
            <person name="Cuomo C."/>
            <person name="de Hoog S."/>
            <person name="Gorbushina A."/>
            <person name="Stielow B."/>
            <person name="Teixiera M."/>
            <person name="Abouelleil A."/>
            <person name="Chapman S.B."/>
            <person name="Priest M."/>
            <person name="Young S.K."/>
            <person name="Wortman J."/>
            <person name="Nusbaum C."/>
            <person name="Birren B."/>
        </authorList>
    </citation>
    <scope>NUCLEOTIDE SEQUENCE [LARGE SCALE GENOMIC DNA]</scope>
    <source>
        <strain evidence="4 5">CBS 43764</strain>
    </source>
</reference>
<gene>
    <name evidence="4" type="ORF">PV09_05395</name>
</gene>
<keyword evidence="2" id="KW-1133">Transmembrane helix</keyword>
<keyword evidence="2" id="KW-0472">Membrane</keyword>
<accession>A0A0D1YRE1</accession>
<feature type="chain" id="PRO_5002247189" description="Mid2 domain-containing protein" evidence="3">
    <location>
        <begin position="26"/>
        <end position="286"/>
    </location>
</feature>
<evidence type="ECO:0000256" key="1">
    <source>
        <dbReference type="SAM" id="MobiDB-lite"/>
    </source>
</evidence>
<dbReference type="RefSeq" id="XP_016213036.1">
    <property type="nucleotide sequence ID" value="XM_016358897.1"/>
</dbReference>